<dbReference type="SUPFAM" id="SSF56436">
    <property type="entry name" value="C-type lectin-like"/>
    <property type="match status" value="1"/>
</dbReference>
<comment type="caution">
    <text evidence="3">The sequence shown here is derived from an EMBL/GenBank/DDBJ whole genome shotgun (WGS) entry which is preliminary data.</text>
</comment>
<reference evidence="3" key="1">
    <citation type="journal article" date="2020" name="bioRxiv">
        <title>Comparative genomics of Chlamydomonas.</title>
        <authorList>
            <person name="Craig R.J."/>
            <person name="Hasan A.R."/>
            <person name="Ness R.W."/>
            <person name="Keightley P.D."/>
        </authorList>
    </citation>
    <scope>NUCLEOTIDE SEQUENCE</scope>
    <source>
        <strain evidence="3">CCAP 11/70</strain>
    </source>
</reference>
<evidence type="ECO:0008006" key="5">
    <source>
        <dbReference type="Google" id="ProtNLM"/>
    </source>
</evidence>
<feature type="compositionally biased region" description="Low complexity" evidence="1">
    <location>
        <begin position="148"/>
        <end position="158"/>
    </location>
</feature>
<organism evidence="3 4">
    <name type="scientific">Edaphochlamys debaryana</name>
    <dbReference type="NCBI Taxonomy" id="47281"/>
    <lineage>
        <taxon>Eukaryota</taxon>
        <taxon>Viridiplantae</taxon>
        <taxon>Chlorophyta</taxon>
        <taxon>core chlorophytes</taxon>
        <taxon>Chlorophyceae</taxon>
        <taxon>CS clade</taxon>
        <taxon>Chlamydomonadales</taxon>
        <taxon>Chlamydomonadales incertae sedis</taxon>
        <taxon>Edaphochlamys</taxon>
    </lineage>
</organism>
<keyword evidence="2" id="KW-0732">Signal</keyword>
<accession>A0A835Y724</accession>
<name>A0A835Y724_9CHLO</name>
<evidence type="ECO:0000256" key="2">
    <source>
        <dbReference type="SAM" id="SignalP"/>
    </source>
</evidence>
<dbReference type="EMBL" id="JAEHOE010000019">
    <property type="protein sequence ID" value="KAG2496334.1"/>
    <property type="molecule type" value="Genomic_DNA"/>
</dbReference>
<evidence type="ECO:0000256" key="1">
    <source>
        <dbReference type="SAM" id="MobiDB-lite"/>
    </source>
</evidence>
<dbReference type="PROSITE" id="PS51257">
    <property type="entry name" value="PROKAR_LIPOPROTEIN"/>
    <property type="match status" value="1"/>
</dbReference>
<sequence>MARRGPSPAAAAMLLAVAAVALLACGPAGARAQAADNATAAATPRSAAQDAADRQAGIDAARGVVNQAGKDLRSFFDRIFGGGGKDDTGKEEGRRLDIFRRKVVPSPQERPPAPQEGGHSLPAAPPRKCPAAPPQRALSATQEGGEGLASSPAPLATSPAPPRVASPEEGGEVASSPSPGVSFPSPPRVPSSPSPGVPFPASPRVPSPSAPLSPPPRRSPPPKKEYDAYQTKNWVYIASTDKFNYNDAFNFCYSRGYRLIPYNSKEHSAAVAQLCFENGRGCWENGQQDDYCAWVDPEGDGEAYAHDCTKQEYAVCFARPPPAKP</sequence>
<evidence type="ECO:0000313" key="3">
    <source>
        <dbReference type="EMBL" id="KAG2496334.1"/>
    </source>
</evidence>
<dbReference type="InterPro" id="IPR016187">
    <property type="entry name" value="CTDL_fold"/>
</dbReference>
<feature type="signal peptide" evidence="2">
    <location>
        <begin position="1"/>
        <end position="32"/>
    </location>
</feature>
<feature type="compositionally biased region" description="Pro residues" evidence="1">
    <location>
        <begin position="123"/>
        <end position="133"/>
    </location>
</feature>
<dbReference type="Proteomes" id="UP000612055">
    <property type="component" value="Unassembled WGS sequence"/>
</dbReference>
<feature type="compositionally biased region" description="Pro residues" evidence="1">
    <location>
        <begin position="184"/>
        <end position="219"/>
    </location>
</feature>
<protein>
    <recommendedName>
        <fullName evidence="5">C-type lectin domain-containing protein</fullName>
    </recommendedName>
</protein>
<dbReference type="OrthoDB" id="544490at2759"/>
<proteinExistence type="predicted"/>
<feature type="compositionally biased region" description="Low complexity" evidence="1">
    <location>
        <begin position="173"/>
        <end position="183"/>
    </location>
</feature>
<dbReference type="AlphaFoldDB" id="A0A835Y724"/>
<feature type="region of interest" description="Disordered" evidence="1">
    <location>
        <begin position="78"/>
        <end position="225"/>
    </location>
</feature>
<evidence type="ECO:0000313" key="4">
    <source>
        <dbReference type="Proteomes" id="UP000612055"/>
    </source>
</evidence>
<feature type="chain" id="PRO_5032490153" description="C-type lectin domain-containing protein" evidence="2">
    <location>
        <begin position="33"/>
        <end position="325"/>
    </location>
</feature>
<keyword evidence="4" id="KW-1185">Reference proteome</keyword>
<gene>
    <name evidence="3" type="ORF">HYH03_005564</name>
</gene>
<feature type="compositionally biased region" description="Basic and acidic residues" evidence="1">
    <location>
        <begin position="84"/>
        <end position="100"/>
    </location>
</feature>